<keyword evidence="3" id="KW-1185">Reference proteome</keyword>
<gene>
    <name evidence="2" type="ORF">M422DRAFT_779197</name>
    <name evidence="1" type="ORF">M422DRAFT_784663</name>
</gene>
<organism evidence="1 3">
    <name type="scientific">Sphaerobolus stellatus (strain SS14)</name>
    <dbReference type="NCBI Taxonomy" id="990650"/>
    <lineage>
        <taxon>Eukaryota</taxon>
        <taxon>Fungi</taxon>
        <taxon>Dikarya</taxon>
        <taxon>Basidiomycota</taxon>
        <taxon>Agaricomycotina</taxon>
        <taxon>Agaricomycetes</taxon>
        <taxon>Phallomycetidae</taxon>
        <taxon>Geastrales</taxon>
        <taxon>Sphaerobolaceae</taxon>
        <taxon>Sphaerobolus</taxon>
    </lineage>
</organism>
<dbReference type="AlphaFoldDB" id="A0A0C9URS1"/>
<reference evidence="1 3" key="1">
    <citation type="submission" date="2014-06" db="EMBL/GenBank/DDBJ databases">
        <title>Evolutionary Origins and Diversification of the Mycorrhizal Mutualists.</title>
        <authorList>
            <consortium name="DOE Joint Genome Institute"/>
            <consortium name="Mycorrhizal Genomics Consortium"/>
            <person name="Kohler A."/>
            <person name="Kuo A."/>
            <person name="Nagy L.G."/>
            <person name="Floudas D."/>
            <person name="Copeland A."/>
            <person name="Barry K.W."/>
            <person name="Cichocki N."/>
            <person name="Veneault-Fourrey C."/>
            <person name="LaButti K."/>
            <person name="Lindquist E.A."/>
            <person name="Lipzen A."/>
            <person name="Lundell T."/>
            <person name="Morin E."/>
            <person name="Murat C."/>
            <person name="Riley R."/>
            <person name="Ohm R."/>
            <person name="Sun H."/>
            <person name="Tunlid A."/>
            <person name="Henrissat B."/>
            <person name="Grigoriev I.V."/>
            <person name="Hibbett D.S."/>
            <person name="Martin F."/>
        </authorList>
    </citation>
    <scope>NUCLEOTIDE SEQUENCE [LARGE SCALE GENOMIC DNA]</scope>
    <source>
        <strain evidence="1 3">SS14</strain>
    </source>
</reference>
<evidence type="ECO:0000313" key="2">
    <source>
        <dbReference type="EMBL" id="KIJ44868.1"/>
    </source>
</evidence>
<dbReference type="OrthoDB" id="3132633at2759"/>
<proteinExistence type="predicted"/>
<dbReference type="EMBL" id="KN837316">
    <property type="protein sequence ID" value="KIJ28066.1"/>
    <property type="molecule type" value="Genomic_DNA"/>
</dbReference>
<evidence type="ECO:0000313" key="1">
    <source>
        <dbReference type="EMBL" id="KIJ28066.1"/>
    </source>
</evidence>
<protein>
    <submittedName>
        <fullName evidence="1">Uncharacterized protein</fullName>
    </submittedName>
</protein>
<name>A0A0C9URS1_SPHS4</name>
<dbReference type="Proteomes" id="UP000054279">
    <property type="component" value="Unassembled WGS sequence"/>
</dbReference>
<evidence type="ECO:0000313" key="3">
    <source>
        <dbReference type="Proteomes" id="UP000054279"/>
    </source>
</evidence>
<dbReference type="EMBL" id="KN837114">
    <property type="protein sequence ID" value="KIJ44868.1"/>
    <property type="molecule type" value="Genomic_DNA"/>
</dbReference>
<accession>A0A0C9URS1</accession>
<sequence length="180" mass="19920">MPTAPIDPLLPANTEKYKATVQNAASKEGLVNGVWNAILNRRFPTDGLAWTINPEYHTQGGYPDFLVIHMENSGAYGAWTVLYEGKDASGDSFEKILTQLGGYTKDLKAGKFVYFIGAKGRACAFWKFTKGNSQETQQMSVKDKKVQLQNVTTAKQYDLVQDQTSISIILAYILDNLPTS</sequence>
<dbReference type="HOGENOM" id="CLU_1497151_0_0_1"/>